<accession>A0A699GZ79</accession>
<sequence>MWQEGSFCKRLLVKDISSFISITFLIKTSLSSENILEPRQTKDFVAKYHKVKAKLALLSSSASTPNSSSSKNKSLIVETYDWDDEEMSYDENEVTKVRALMALTDEERVSVGKESATNGDWTKISMKKIHTLLEMEDNNDKKSFLDYLYIDINYIEEQRNNLLSKYRNLVLELITCKEQLLVLKQAKLDLLTMQHVNTEILIENQNLRVELKELTSVIETWLNSFNKVNQCINEQVPTQKKKILGINQLTDVTSSFRSKVPIFVESLADNSNMSITSSNIPKSSETEDSTLPNQDTDEMMNLQSVALSSFTEEVGWYTINEPSSAPARGKSSSAFKNNSTLAGKLKNMKMKDDPPLAIVMKELNELKLQINKKKSSYSKNKNAQQVPPYALQNRLWKARRGVE</sequence>
<feature type="compositionally biased region" description="Polar residues" evidence="1">
    <location>
        <begin position="274"/>
        <end position="294"/>
    </location>
</feature>
<protein>
    <recommendedName>
        <fullName evidence="3">Retrovirus-related Pol polyprotein from transposon TNT 1-94</fullName>
    </recommendedName>
</protein>
<reference evidence="2" key="1">
    <citation type="journal article" date="2019" name="Sci. Rep.">
        <title>Draft genome of Tanacetum cinerariifolium, the natural source of mosquito coil.</title>
        <authorList>
            <person name="Yamashiro T."/>
            <person name="Shiraishi A."/>
            <person name="Satake H."/>
            <person name="Nakayama K."/>
        </authorList>
    </citation>
    <scope>NUCLEOTIDE SEQUENCE</scope>
</reference>
<proteinExistence type="predicted"/>
<dbReference type="AlphaFoldDB" id="A0A699GZ79"/>
<name>A0A699GZ79_TANCI</name>
<organism evidence="2">
    <name type="scientific">Tanacetum cinerariifolium</name>
    <name type="common">Dalmatian daisy</name>
    <name type="synonym">Chrysanthemum cinerariifolium</name>
    <dbReference type="NCBI Taxonomy" id="118510"/>
    <lineage>
        <taxon>Eukaryota</taxon>
        <taxon>Viridiplantae</taxon>
        <taxon>Streptophyta</taxon>
        <taxon>Embryophyta</taxon>
        <taxon>Tracheophyta</taxon>
        <taxon>Spermatophyta</taxon>
        <taxon>Magnoliopsida</taxon>
        <taxon>eudicotyledons</taxon>
        <taxon>Gunneridae</taxon>
        <taxon>Pentapetalae</taxon>
        <taxon>asterids</taxon>
        <taxon>campanulids</taxon>
        <taxon>Asterales</taxon>
        <taxon>Asteraceae</taxon>
        <taxon>Asteroideae</taxon>
        <taxon>Anthemideae</taxon>
        <taxon>Anthemidinae</taxon>
        <taxon>Tanacetum</taxon>
    </lineage>
</organism>
<gene>
    <name evidence="2" type="ORF">Tci_218093</name>
</gene>
<evidence type="ECO:0000256" key="1">
    <source>
        <dbReference type="SAM" id="MobiDB-lite"/>
    </source>
</evidence>
<evidence type="ECO:0008006" key="3">
    <source>
        <dbReference type="Google" id="ProtNLM"/>
    </source>
</evidence>
<comment type="caution">
    <text evidence="2">The sequence shown here is derived from an EMBL/GenBank/DDBJ whole genome shotgun (WGS) entry which is preliminary data.</text>
</comment>
<feature type="region of interest" description="Disordered" evidence="1">
    <location>
        <begin position="274"/>
        <end position="295"/>
    </location>
</feature>
<evidence type="ECO:0000313" key="2">
    <source>
        <dbReference type="EMBL" id="GEW46117.1"/>
    </source>
</evidence>
<dbReference type="EMBL" id="BKCJ010059333">
    <property type="protein sequence ID" value="GEW46117.1"/>
    <property type="molecule type" value="Genomic_DNA"/>
</dbReference>